<evidence type="ECO:0000256" key="12">
    <source>
        <dbReference type="SAM" id="MobiDB-lite"/>
    </source>
</evidence>
<comment type="caution">
    <text evidence="17">The sequence shown here is derived from an EMBL/GenBank/DDBJ whole genome shotgun (WGS) entry which is preliminary data.</text>
</comment>
<accession>A0A815N4X0</accession>
<evidence type="ECO:0000256" key="10">
    <source>
        <dbReference type="ARBA" id="ARBA00023136"/>
    </source>
</evidence>
<dbReference type="Gene3D" id="3.40.50.300">
    <property type="entry name" value="P-loop containing nucleotide triphosphate hydrolases"/>
    <property type="match status" value="2"/>
</dbReference>
<dbReference type="InterPro" id="IPR039421">
    <property type="entry name" value="Type_1_exporter"/>
</dbReference>
<keyword evidence="3" id="KW-0813">Transport</keyword>
<evidence type="ECO:0000256" key="5">
    <source>
        <dbReference type="ARBA" id="ARBA00022737"/>
    </source>
</evidence>
<dbReference type="FunFam" id="3.40.50.300:FF:000205">
    <property type="entry name" value="ABC transporter B family member 4"/>
    <property type="match status" value="1"/>
</dbReference>
<evidence type="ECO:0000313" key="16">
    <source>
        <dbReference type="EMBL" id="CAF1413869.1"/>
    </source>
</evidence>
<feature type="domain" description="ABC transmembrane type-1" evidence="15">
    <location>
        <begin position="94"/>
        <end position="401"/>
    </location>
</feature>
<evidence type="ECO:0000256" key="9">
    <source>
        <dbReference type="ARBA" id="ARBA00022989"/>
    </source>
</evidence>
<evidence type="ECO:0000313" key="19">
    <source>
        <dbReference type="Proteomes" id="UP000663852"/>
    </source>
</evidence>
<evidence type="ECO:0000259" key="15">
    <source>
        <dbReference type="PROSITE" id="PS50929"/>
    </source>
</evidence>
<dbReference type="SUPFAM" id="SSF52540">
    <property type="entry name" value="P-loop containing nucleoside triphosphate hydrolases"/>
    <property type="match status" value="2"/>
</dbReference>
<dbReference type="GO" id="GO:0015421">
    <property type="term" value="F:ABC-type oligopeptide transporter activity"/>
    <property type="evidence" value="ECO:0007669"/>
    <property type="project" value="TreeGrafter"/>
</dbReference>
<dbReference type="InterPro" id="IPR011527">
    <property type="entry name" value="ABC1_TM_dom"/>
</dbReference>
<keyword evidence="8" id="KW-1278">Translocase</keyword>
<name>A0A815N4X0_ADIRI</name>
<dbReference type="PROSITE" id="PS50929">
    <property type="entry name" value="ABC_TM1F"/>
    <property type="match status" value="2"/>
</dbReference>
<dbReference type="Proteomes" id="UP000663828">
    <property type="component" value="Unassembled WGS sequence"/>
</dbReference>
<dbReference type="PROSITE" id="PS00211">
    <property type="entry name" value="ABC_TRANSPORTER_1"/>
    <property type="match status" value="2"/>
</dbReference>
<dbReference type="OrthoDB" id="6500128at2759"/>
<dbReference type="GO" id="GO:0090374">
    <property type="term" value="P:oligopeptide export from mitochondrion"/>
    <property type="evidence" value="ECO:0007669"/>
    <property type="project" value="TreeGrafter"/>
</dbReference>
<keyword evidence="5" id="KW-0677">Repeat</keyword>
<feature type="transmembrane region" description="Helical" evidence="13">
    <location>
        <begin position="375"/>
        <end position="393"/>
    </location>
</feature>
<dbReference type="InterPro" id="IPR003593">
    <property type="entry name" value="AAA+_ATPase"/>
</dbReference>
<comment type="similarity">
    <text evidence="2">Belongs to the ABC transporter superfamily. ABCB family. Multidrug resistance exporter (TC 3.A.1.201) subfamily.</text>
</comment>
<dbReference type="Proteomes" id="UP000663852">
    <property type="component" value="Unassembled WGS sequence"/>
</dbReference>
<keyword evidence="6" id="KW-0547">Nucleotide-binding</keyword>
<dbReference type="CDD" id="cd18577">
    <property type="entry name" value="ABC_6TM_Pgp_ABCB1_D1_like"/>
    <property type="match status" value="1"/>
</dbReference>
<dbReference type="PROSITE" id="PS50893">
    <property type="entry name" value="ABC_TRANSPORTER_2"/>
    <property type="match status" value="2"/>
</dbReference>
<dbReference type="FunFam" id="1.20.1560.10:FF:000018">
    <property type="entry name" value="ATP-binding cassette subfamily B member 11"/>
    <property type="match status" value="1"/>
</dbReference>
<keyword evidence="18" id="KW-1185">Reference proteome</keyword>
<feature type="region of interest" description="Disordered" evidence="12">
    <location>
        <begin position="49"/>
        <end position="68"/>
    </location>
</feature>
<evidence type="ECO:0000256" key="1">
    <source>
        <dbReference type="ARBA" id="ARBA00004141"/>
    </source>
</evidence>
<dbReference type="CDD" id="cd03249">
    <property type="entry name" value="ABC_MTABC3_MDL1_MDL2"/>
    <property type="match status" value="2"/>
</dbReference>
<dbReference type="PANTHER" id="PTHR43394:SF27">
    <property type="entry name" value="ATP-DEPENDENT TRANSLOCASE ABCB1-LIKE"/>
    <property type="match status" value="1"/>
</dbReference>
<dbReference type="SUPFAM" id="SSF90123">
    <property type="entry name" value="ABC transporter transmembrane region"/>
    <property type="match status" value="2"/>
</dbReference>
<dbReference type="InterPro" id="IPR003439">
    <property type="entry name" value="ABC_transporter-like_ATP-bd"/>
</dbReference>
<dbReference type="InterPro" id="IPR036640">
    <property type="entry name" value="ABC1_TM_sf"/>
</dbReference>
<feature type="transmembrane region" description="Helical" evidence="13">
    <location>
        <begin position="756"/>
        <end position="781"/>
    </location>
</feature>
<comment type="subcellular location">
    <subcellularLocation>
        <location evidence="1">Membrane</location>
        <topology evidence="1">Multi-pass membrane protein</topology>
    </subcellularLocation>
</comment>
<evidence type="ECO:0000256" key="7">
    <source>
        <dbReference type="ARBA" id="ARBA00022840"/>
    </source>
</evidence>
<feature type="transmembrane region" description="Helical" evidence="13">
    <location>
        <begin position="157"/>
        <end position="181"/>
    </location>
</feature>
<feature type="transmembrane region" description="Helical" evidence="13">
    <location>
        <begin position="342"/>
        <end position="363"/>
    </location>
</feature>
<keyword evidence="10 13" id="KW-0472">Membrane</keyword>
<dbReference type="FunFam" id="1.20.1560.10:FF:000009">
    <property type="entry name" value="ABC transporter B family member 1"/>
    <property type="match status" value="1"/>
</dbReference>
<feature type="domain" description="ABC transporter" evidence="14">
    <location>
        <begin position="436"/>
        <end position="669"/>
    </location>
</feature>
<evidence type="ECO:0000256" key="13">
    <source>
        <dbReference type="SAM" id="Phobius"/>
    </source>
</evidence>
<gene>
    <name evidence="17" type="ORF">EDS130_LOCUS38278</name>
    <name evidence="16" type="ORF">XAT740_LOCUS34825</name>
</gene>
<organism evidence="17 19">
    <name type="scientific">Adineta ricciae</name>
    <name type="common">Rotifer</name>
    <dbReference type="NCBI Taxonomy" id="249248"/>
    <lineage>
        <taxon>Eukaryota</taxon>
        <taxon>Metazoa</taxon>
        <taxon>Spiralia</taxon>
        <taxon>Gnathifera</taxon>
        <taxon>Rotifera</taxon>
        <taxon>Eurotatoria</taxon>
        <taxon>Bdelloidea</taxon>
        <taxon>Adinetida</taxon>
        <taxon>Adinetidae</taxon>
        <taxon>Adineta</taxon>
    </lineage>
</organism>
<dbReference type="PANTHER" id="PTHR43394">
    <property type="entry name" value="ATP-DEPENDENT PERMEASE MDL1, MITOCHONDRIAL"/>
    <property type="match status" value="1"/>
</dbReference>
<dbReference type="Gene3D" id="1.20.1560.10">
    <property type="entry name" value="ABC transporter type 1, transmembrane domain"/>
    <property type="match status" value="1"/>
</dbReference>
<evidence type="ECO:0000256" key="4">
    <source>
        <dbReference type="ARBA" id="ARBA00022692"/>
    </source>
</evidence>
<feature type="transmembrane region" description="Helical" evidence="13">
    <location>
        <begin position="801"/>
        <end position="825"/>
    </location>
</feature>
<dbReference type="EMBL" id="CAJNOJ010000395">
    <property type="protein sequence ID" value="CAF1432117.1"/>
    <property type="molecule type" value="Genomic_DNA"/>
</dbReference>
<dbReference type="SMART" id="SM00382">
    <property type="entry name" value="AAA"/>
    <property type="match status" value="2"/>
</dbReference>
<dbReference type="FunFam" id="3.40.50.300:FF:000479">
    <property type="entry name" value="Multidrug resistance protein 1A"/>
    <property type="match status" value="1"/>
</dbReference>
<evidence type="ECO:0000313" key="17">
    <source>
        <dbReference type="EMBL" id="CAF1432117.1"/>
    </source>
</evidence>
<dbReference type="GO" id="GO:0005743">
    <property type="term" value="C:mitochondrial inner membrane"/>
    <property type="evidence" value="ECO:0007669"/>
    <property type="project" value="TreeGrafter"/>
</dbReference>
<dbReference type="EMBL" id="CAJNOR010003437">
    <property type="protein sequence ID" value="CAF1413869.1"/>
    <property type="molecule type" value="Genomic_DNA"/>
</dbReference>
<dbReference type="Pfam" id="PF00664">
    <property type="entry name" value="ABC_membrane"/>
    <property type="match status" value="2"/>
</dbReference>
<feature type="transmembrane region" description="Helical" evidence="13">
    <location>
        <begin position="258"/>
        <end position="279"/>
    </location>
</feature>
<evidence type="ECO:0000256" key="6">
    <source>
        <dbReference type="ARBA" id="ARBA00022741"/>
    </source>
</evidence>
<evidence type="ECO:0000259" key="14">
    <source>
        <dbReference type="PROSITE" id="PS50893"/>
    </source>
</evidence>
<evidence type="ECO:0000256" key="2">
    <source>
        <dbReference type="ARBA" id="ARBA00007577"/>
    </source>
</evidence>
<evidence type="ECO:0000256" key="8">
    <source>
        <dbReference type="ARBA" id="ARBA00022967"/>
    </source>
</evidence>
<protein>
    <submittedName>
        <fullName evidence="17">Uncharacterized protein</fullName>
    </submittedName>
</protein>
<keyword evidence="7" id="KW-0067">ATP-binding</keyword>
<evidence type="ECO:0000256" key="11">
    <source>
        <dbReference type="ARBA" id="ARBA00023180"/>
    </source>
</evidence>
<dbReference type="GO" id="GO:0016887">
    <property type="term" value="F:ATP hydrolysis activity"/>
    <property type="evidence" value="ECO:0007669"/>
    <property type="project" value="InterPro"/>
</dbReference>
<dbReference type="InterPro" id="IPR027417">
    <property type="entry name" value="P-loop_NTPase"/>
</dbReference>
<dbReference type="GO" id="GO:0005524">
    <property type="term" value="F:ATP binding"/>
    <property type="evidence" value="ECO:0007669"/>
    <property type="project" value="UniProtKB-KW"/>
</dbReference>
<feature type="transmembrane region" description="Helical" evidence="13">
    <location>
        <begin position="232"/>
        <end position="252"/>
    </location>
</feature>
<evidence type="ECO:0000256" key="3">
    <source>
        <dbReference type="ARBA" id="ARBA00022448"/>
    </source>
</evidence>
<reference evidence="17" key="1">
    <citation type="submission" date="2021-02" db="EMBL/GenBank/DDBJ databases">
        <authorList>
            <person name="Nowell W R."/>
        </authorList>
    </citation>
    <scope>NUCLEOTIDE SEQUENCE</scope>
</reference>
<keyword evidence="4 13" id="KW-0812">Transmembrane</keyword>
<feature type="compositionally biased region" description="Basic and acidic residues" evidence="12">
    <location>
        <begin position="52"/>
        <end position="68"/>
    </location>
</feature>
<feature type="domain" description="ABC transporter" evidence="14">
    <location>
        <begin position="1087"/>
        <end position="1325"/>
    </location>
</feature>
<feature type="transmembrane region" description="Helical" evidence="13">
    <location>
        <begin position="89"/>
        <end position="113"/>
    </location>
</feature>
<evidence type="ECO:0000313" key="18">
    <source>
        <dbReference type="Proteomes" id="UP000663828"/>
    </source>
</evidence>
<dbReference type="CDD" id="cd18578">
    <property type="entry name" value="ABC_6TM_Pgp_ABCB1_D2_like"/>
    <property type="match status" value="1"/>
</dbReference>
<keyword evidence="9 13" id="KW-1133">Transmembrane helix</keyword>
<proteinExistence type="inferred from homology"/>
<sequence>MTNGKEKFNTQVFPANDQINDLPGYVNNDDEVKRPSSATPIFLGEVGHSKKHAVENNDKPAIPEESKKNSSSRKLKTFEIFKFADKLDIFLMTIGSIAALASGAATPIMMWLFQNVLNGLVSLGTSQTGTSSNTSSSQCSVGTHVTGDPFEIIKDKVKWLCVLGACSLVVFWVAFSFWMIAAERQIRRIRYALFESIMRQEMGWFDCRNAGELSGRLVGDLDIMREGIGSHLAEFISIVSRVIASVIFSLYTGWKLTLVFLSISPLIILAMVLLIKVIVRYTALELQAYSSANAIAQEVLGAIRTVTAFSGQVKEGNRYESSLREGKNIGIRKGFMLGATQALVNIVLYGGVAIIFWYGPYLIRNECENYSAGQWIVIFISCLTATFSLASILPNLQSFAEASGSGGYVFDIIQRESKIDPTNEDGESPPSFTGNIEFRNVHFKYPSRKDAPILNGLTMKIPSGKTVALCGSSGCGKSTSIQLVQRLYDPDQGEVLLDGRDIRSLNLRWLRSHIGIVSQEPVLFYGSIEDNIRFGKLNATDEEVQIAAKMANAHDFIMQLPQNYKTSSGDKLSGGQKQRVAIARALISNPKILLLDEATSALDNQSERVVQDALDRAKQGRTTIVIAHRLSTIRNADIIVSLDRGNVVEYGTHNELIERKGLYYELVNAQSENDQSKENDNDNQFEEELAQQLQFEMIARNRSASNPMRRASIVSIKSSKSDVSENMNDDPNEIEKKSCLRVPFIFKITKLNVPEWHYLLIGEVASLIFGAIMPAFALVFANVFGALAETDQQKQEDEIRTYTYTIFLIGLGGAIFQMISSTALAKAGEELTARMRAISFRTMLKQEIGWFDLDENNLGALVTRLSSDAASLKGLTGQTFGAILNAIGALAFALVVSFTAGWKLTLVLLSLSPLMVFTGMVRENQSATKKAAAKKGSATTDSEEGGKYATQAIENIRTVVSLHQEQYFIRLYKEAFDKEFRHEMIQLQYVSLSNSLANSLTYFLNALAFGYGTDLVKAKEMDFQNVFKVFNVIMFASMSMGRSASMIPNYSKGKESAQRILDLNDRISLIDPDDTSGIKLSKVEGNIEFRDIRFRYPARPKLPILRRLKLKCPSGVTTALVGPSGSGKSTTVALILRFYDPLTGQVLLDGHDVKTLNIQWLRSLIGLVQQEPVLFNLSIRENIAYGNNDKSVTQEEIEAAATKANIHSLITSLPEGYNTSCGAKGGQLSGGQKQRIAIARALVRAPKILLLDEATSALDNKSEKVVQEALDQAKEGRTCLTIAHRLTTIQNSEQICVVDRGVVRESGNHQQLIQQQGIYYKLNMAQQRNDESH</sequence>
<feature type="transmembrane region" description="Helical" evidence="13">
    <location>
        <begin position="880"/>
        <end position="898"/>
    </location>
</feature>
<feature type="domain" description="ABC transmembrane type-1" evidence="15">
    <location>
        <begin position="764"/>
        <end position="1052"/>
    </location>
</feature>
<keyword evidence="11" id="KW-0325">Glycoprotein</keyword>
<dbReference type="InterPro" id="IPR017871">
    <property type="entry name" value="ABC_transporter-like_CS"/>
</dbReference>
<dbReference type="Pfam" id="PF00005">
    <property type="entry name" value="ABC_tran"/>
    <property type="match status" value="2"/>
</dbReference>